<dbReference type="RefSeq" id="XP_024737355.1">
    <property type="nucleotide sequence ID" value="XM_024880169.1"/>
</dbReference>
<organism evidence="3 4">
    <name type="scientific">Hyaloscypha bicolor E</name>
    <dbReference type="NCBI Taxonomy" id="1095630"/>
    <lineage>
        <taxon>Eukaryota</taxon>
        <taxon>Fungi</taxon>
        <taxon>Dikarya</taxon>
        <taxon>Ascomycota</taxon>
        <taxon>Pezizomycotina</taxon>
        <taxon>Leotiomycetes</taxon>
        <taxon>Helotiales</taxon>
        <taxon>Hyaloscyphaceae</taxon>
        <taxon>Hyaloscypha</taxon>
        <taxon>Hyaloscypha bicolor</taxon>
    </lineage>
</organism>
<dbReference type="Proteomes" id="UP000235371">
    <property type="component" value="Unassembled WGS sequence"/>
</dbReference>
<dbReference type="GO" id="GO:0016787">
    <property type="term" value="F:hydrolase activity"/>
    <property type="evidence" value="ECO:0007669"/>
    <property type="project" value="UniProtKB-KW"/>
</dbReference>
<dbReference type="Pfam" id="PF07859">
    <property type="entry name" value="Abhydrolase_3"/>
    <property type="match status" value="1"/>
</dbReference>
<dbReference type="PANTHER" id="PTHR48081">
    <property type="entry name" value="AB HYDROLASE SUPERFAMILY PROTEIN C4A8.06C"/>
    <property type="match status" value="1"/>
</dbReference>
<evidence type="ECO:0000313" key="4">
    <source>
        <dbReference type="Proteomes" id="UP000235371"/>
    </source>
</evidence>
<dbReference type="InterPro" id="IPR029058">
    <property type="entry name" value="AB_hydrolase_fold"/>
</dbReference>
<evidence type="ECO:0000313" key="3">
    <source>
        <dbReference type="EMBL" id="PMD60451.1"/>
    </source>
</evidence>
<evidence type="ECO:0000256" key="1">
    <source>
        <dbReference type="ARBA" id="ARBA00022801"/>
    </source>
</evidence>
<dbReference type="InterPro" id="IPR050300">
    <property type="entry name" value="GDXG_lipolytic_enzyme"/>
</dbReference>
<reference evidence="3 4" key="1">
    <citation type="submission" date="2016-04" db="EMBL/GenBank/DDBJ databases">
        <title>A degradative enzymes factory behind the ericoid mycorrhizal symbiosis.</title>
        <authorList>
            <consortium name="DOE Joint Genome Institute"/>
            <person name="Martino E."/>
            <person name="Morin E."/>
            <person name="Grelet G."/>
            <person name="Kuo A."/>
            <person name="Kohler A."/>
            <person name="Daghino S."/>
            <person name="Barry K."/>
            <person name="Choi C."/>
            <person name="Cichocki N."/>
            <person name="Clum A."/>
            <person name="Copeland A."/>
            <person name="Hainaut M."/>
            <person name="Haridas S."/>
            <person name="Labutti K."/>
            <person name="Lindquist E."/>
            <person name="Lipzen A."/>
            <person name="Khouja H.-R."/>
            <person name="Murat C."/>
            <person name="Ohm R."/>
            <person name="Olson A."/>
            <person name="Spatafora J."/>
            <person name="Veneault-Fourrey C."/>
            <person name="Henrissat B."/>
            <person name="Grigoriev I."/>
            <person name="Martin F."/>
            <person name="Perotto S."/>
        </authorList>
    </citation>
    <scope>NUCLEOTIDE SEQUENCE [LARGE SCALE GENOMIC DNA]</scope>
    <source>
        <strain evidence="3 4">E</strain>
    </source>
</reference>
<protein>
    <submittedName>
        <fullName evidence="3">Alpha/beta-hydrolase</fullName>
    </submittedName>
</protein>
<dbReference type="STRING" id="1095630.A0A2J6TBQ9"/>
<proteinExistence type="predicted"/>
<dbReference type="PANTHER" id="PTHR48081:SF3">
    <property type="entry name" value="ALPHA_BETA HYDROLASE FOLD-3 DOMAIN-CONTAINING PROTEIN"/>
    <property type="match status" value="1"/>
</dbReference>
<dbReference type="InParanoid" id="A0A2J6TBQ9"/>
<dbReference type="EMBL" id="KZ613790">
    <property type="protein sequence ID" value="PMD60451.1"/>
    <property type="molecule type" value="Genomic_DNA"/>
</dbReference>
<keyword evidence="4" id="KW-1185">Reference proteome</keyword>
<feature type="domain" description="Alpha/beta hydrolase fold-3" evidence="2">
    <location>
        <begin position="42"/>
        <end position="168"/>
    </location>
</feature>
<dbReference type="GeneID" id="36588246"/>
<accession>A0A2J6TBQ9</accession>
<dbReference type="Gene3D" id="3.40.50.1820">
    <property type="entry name" value="alpha/beta hydrolase"/>
    <property type="match status" value="1"/>
</dbReference>
<dbReference type="InterPro" id="IPR013094">
    <property type="entry name" value="AB_hydrolase_3"/>
</dbReference>
<name>A0A2J6TBQ9_9HELO</name>
<evidence type="ECO:0000259" key="2">
    <source>
        <dbReference type="Pfam" id="PF07859"/>
    </source>
</evidence>
<sequence length="314" mass="34951">MDAEIYSPFTVTTTPYKTVNSQPIPLYVLLPKTLPSGPAPIIIHIHGGFLFAGNALYPDWSTSWSRRYNLEHNAIRISANYRLAPEATGLEILSDIRDLLTWVENDLAGCLKSIGSDTTPDLERVLVYGESAGGYLAIQAGLMRSDLVKAVVACYPMTYLDSPWYAEIGDKHPFGIPTINREETLDKYLATMDRGKIVTESDPYARMPLAVAALQNGLFPEILGKEDEIYPARVLEKMSGKEKVPFLFTMHGTEDSAVPAEETRRFAQAWEEKFGKGRVVAKFEKGEHGFDGEVEYEAPWLQEGLKAVTKAWIG</sequence>
<dbReference type="SUPFAM" id="SSF53474">
    <property type="entry name" value="alpha/beta-Hydrolases"/>
    <property type="match status" value="1"/>
</dbReference>
<dbReference type="OrthoDB" id="19653at2759"/>
<keyword evidence="1 3" id="KW-0378">Hydrolase</keyword>
<gene>
    <name evidence="3" type="ORF">K444DRAFT_612605</name>
</gene>
<dbReference type="AlphaFoldDB" id="A0A2J6TBQ9"/>